<proteinExistence type="predicted"/>
<gene>
    <name evidence="1" type="ORF">V5O48_014399</name>
</gene>
<evidence type="ECO:0000313" key="2">
    <source>
        <dbReference type="Proteomes" id="UP001465976"/>
    </source>
</evidence>
<protein>
    <submittedName>
        <fullName evidence="1">Uncharacterized protein</fullName>
    </submittedName>
</protein>
<dbReference type="EMBL" id="JBAHYK010001547">
    <property type="protein sequence ID" value="KAL0567594.1"/>
    <property type="molecule type" value="Genomic_DNA"/>
</dbReference>
<organism evidence="1 2">
    <name type="scientific">Marasmius crinis-equi</name>
    <dbReference type="NCBI Taxonomy" id="585013"/>
    <lineage>
        <taxon>Eukaryota</taxon>
        <taxon>Fungi</taxon>
        <taxon>Dikarya</taxon>
        <taxon>Basidiomycota</taxon>
        <taxon>Agaricomycotina</taxon>
        <taxon>Agaricomycetes</taxon>
        <taxon>Agaricomycetidae</taxon>
        <taxon>Agaricales</taxon>
        <taxon>Marasmiineae</taxon>
        <taxon>Marasmiaceae</taxon>
        <taxon>Marasmius</taxon>
    </lineage>
</organism>
<keyword evidence="2" id="KW-1185">Reference proteome</keyword>
<evidence type="ECO:0000313" key="1">
    <source>
        <dbReference type="EMBL" id="KAL0567594.1"/>
    </source>
</evidence>
<reference evidence="1 2" key="1">
    <citation type="submission" date="2024-02" db="EMBL/GenBank/DDBJ databases">
        <title>A draft genome for the cacao thread blight pathogen Marasmius crinis-equi.</title>
        <authorList>
            <person name="Cohen S.P."/>
            <person name="Baruah I.K."/>
            <person name="Amoako-Attah I."/>
            <person name="Bukari Y."/>
            <person name="Meinhardt L.W."/>
            <person name="Bailey B.A."/>
        </authorList>
    </citation>
    <scope>NUCLEOTIDE SEQUENCE [LARGE SCALE GENOMIC DNA]</scope>
    <source>
        <strain evidence="1 2">GH-76</strain>
    </source>
</reference>
<dbReference type="Proteomes" id="UP001465976">
    <property type="component" value="Unassembled WGS sequence"/>
</dbReference>
<sequence>MGLPSIISNDSSGLLVAPSPSIFGHPSRHYRHMIRAKVHGWRSLRHVTGQVIPHGTTFEKIWCALQDSDERVWGCEVGFWGRRVEVGISLRGKLETLDGRLVQTRLPRTFSGITRPTFPDLECGQVSFVGLGLERVMRTDESDVGQTSLCGKNDLAFPTQFLHHYVGARQSRSFRPPFFASTPKNERSPTQAGYSSLFEMLVTGLGTAIDDFFPWFIEAVVGCQSLKGVGSKAVARIGIEC</sequence>
<name>A0ABR3EXF9_9AGAR</name>
<accession>A0ABR3EXF9</accession>
<comment type="caution">
    <text evidence="1">The sequence shown here is derived from an EMBL/GenBank/DDBJ whole genome shotgun (WGS) entry which is preliminary data.</text>
</comment>